<evidence type="ECO:0000256" key="1">
    <source>
        <dbReference type="SAM" id="MobiDB-lite"/>
    </source>
</evidence>
<comment type="caution">
    <text evidence="3">The sequence shown here is derived from an EMBL/GenBank/DDBJ whole genome shotgun (WGS) entry which is preliminary data.</text>
</comment>
<keyword evidence="2" id="KW-0472">Membrane</keyword>
<organism evidence="3 4">
    <name type="scientific">Dimorphilus gyrociliatus</name>
    <dbReference type="NCBI Taxonomy" id="2664684"/>
    <lineage>
        <taxon>Eukaryota</taxon>
        <taxon>Metazoa</taxon>
        <taxon>Spiralia</taxon>
        <taxon>Lophotrochozoa</taxon>
        <taxon>Annelida</taxon>
        <taxon>Polychaeta</taxon>
        <taxon>Polychaeta incertae sedis</taxon>
        <taxon>Dinophilidae</taxon>
        <taxon>Dimorphilus</taxon>
    </lineage>
</organism>
<proteinExistence type="predicted"/>
<sequence>MNSSELTVTQGQSHAVETPKDNARASATYAAIMMIVIVACSILVTVTFIIGASYAQHRYQLRQKKRRATSYVARNRSARDLKDDYYININNTAEFQPPDEPESPVKTSPKQTKKIPNWTTTTPNCEVFEKENERRPNITMAYDNPIYTGNNYPSEKDQAIILNALNVQIKNH</sequence>
<evidence type="ECO:0000313" key="4">
    <source>
        <dbReference type="Proteomes" id="UP000549394"/>
    </source>
</evidence>
<accession>A0A7I8W7Q2</accession>
<dbReference type="EMBL" id="CAJFCJ010000020">
    <property type="protein sequence ID" value="CAD5124167.1"/>
    <property type="molecule type" value="Genomic_DNA"/>
</dbReference>
<keyword evidence="2" id="KW-1133">Transmembrane helix</keyword>
<name>A0A7I8W7Q2_9ANNE</name>
<feature type="region of interest" description="Disordered" evidence="1">
    <location>
        <begin position="92"/>
        <end position="121"/>
    </location>
</feature>
<keyword evidence="2" id="KW-0812">Transmembrane</keyword>
<reference evidence="3 4" key="1">
    <citation type="submission" date="2020-08" db="EMBL/GenBank/DDBJ databases">
        <authorList>
            <person name="Hejnol A."/>
        </authorList>
    </citation>
    <scope>NUCLEOTIDE SEQUENCE [LARGE SCALE GENOMIC DNA]</scope>
</reference>
<keyword evidence="4" id="KW-1185">Reference proteome</keyword>
<dbReference type="AlphaFoldDB" id="A0A7I8W7Q2"/>
<gene>
    <name evidence="3" type="ORF">DGYR_LOCUS11748</name>
</gene>
<evidence type="ECO:0000313" key="3">
    <source>
        <dbReference type="EMBL" id="CAD5124167.1"/>
    </source>
</evidence>
<feature type="region of interest" description="Disordered" evidence="1">
    <location>
        <begin position="1"/>
        <end position="21"/>
    </location>
</feature>
<feature type="compositionally biased region" description="Polar residues" evidence="1">
    <location>
        <begin position="1"/>
        <end position="15"/>
    </location>
</feature>
<feature type="transmembrane region" description="Helical" evidence="2">
    <location>
        <begin position="29"/>
        <end position="55"/>
    </location>
</feature>
<protein>
    <submittedName>
        <fullName evidence="3">DgyrCDS12464</fullName>
    </submittedName>
</protein>
<evidence type="ECO:0000256" key="2">
    <source>
        <dbReference type="SAM" id="Phobius"/>
    </source>
</evidence>
<dbReference type="Proteomes" id="UP000549394">
    <property type="component" value="Unassembled WGS sequence"/>
</dbReference>